<dbReference type="PANTHER" id="PTHR24421">
    <property type="entry name" value="NITRATE/NITRITE SENSOR PROTEIN NARX-RELATED"/>
    <property type="match status" value="1"/>
</dbReference>
<keyword evidence="11" id="KW-0812">Transmembrane</keyword>
<sequence>MDATGQIAAGRQAADAHPRPHGVSLRLLALGGAALVWLAIFAIIASVLLLNARSAVREETLSAFRLASAFATMRLPTDFERRDMMAEARSIAADIESQRHVAAELRDARGRPVALPPAPAAPPEAAPRWFAALLAPQPQSDLIPVTQYPNVLGVLEIRTDPQDEIAEAWADVRLILPLMAATALAAIGVTMAVTALVLRRLGLLGAALARMRAGDLAVRAPQTGLTELAHLSDGVNALASHLADERARNRSLQGRMMALAEAERARIASDLHDGIGPQLFALQAAVAQAGQRAAPLDDPPLAAALDAVSRHAGAIRDSARAAIDDLRLAPAEGASLAEMLQELAIEFTEIAPGVEIALDTPPALPEPDEAGRIALYRFVRESVLNALRHAQPTRVRVTLAQAGGALLAQVEDDGPGPAAAGSAGAGRKGLGQAGMRDRASALGGRYLPPRREGAVTVTEFRLPDAGPTDQGLDR</sequence>
<evidence type="ECO:0000256" key="6">
    <source>
        <dbReference type="ARBA" id="ARBA00022741"/>
    </source>
</evidence>
<feature type="compositionally biased region" description="Low complexity" evidence="10">
    <location>
        <begin position="413"/>
        <end position="422"/>
    </location>
</feature>
<dbReference type="CDD" id="cd16917">
    <property type="entry name" value="HATPase_UhpB-NarQ-NarX-like"/>
    <property type="match status" value="1"/>
</dbReference>
<dbReference type="EMBL" id="FOPU01000004">
    <property type="protein sequence ID" value="SFH25555.1"/>
    <property type="molecule type" value="Genomic_DNA"/>
</dbReference>
<keyword evidence="11" id="KW-0472">Membrane</keyword>
<feature type="domain" description="HAMP" evidence="12">
    <location>
        <begin position="195"/>
        <end position="247"/>
    </location>
</feature>
<dbReference type="RefSeq" id="WP_074966382.1">
    <property type="nucleotide sequence ID" value="NZ_CBCRYP010000013.1"/>
</dbReference>
<dbReference type="OrthoDB" id="9778496at2"/>
<evidence type="ECO:0000256" key="8">
    <source>
        <dbReference type="ARBA" id="ARBA00022840"/>
    </source>
</evidence>
<feature type="transmembrane region" description="Helical" evidence="11">
    <location>
        <begin position="174"/>
        <end position="198"/>
    </location>
</feature>
<keyword evidence="8" id="KW-0067">ATP-binding</keyword>
<evidence type="ECO:0000256" key="9">
    <source>
        <dbReference type="ARBA" id="ARBA00023012"/>
    </source>
</evidence>
<comment type="subcellular location">
    <subcellularLocation>
        <location evidence="2">Membrane</location>
    </subcellularLocation>
</comment>
<dbReference type="Pfam" id="PF16448">
    <property type="entry name" value="LapD_MoxY_N"/>
    <property type="match status" value="1"/>
</dbReference>
<gene>
    <name evidence="13" type="ORF">SAMN04488021_104105</name>
</gene>
<evidence type="ECO:0000313" key="14">
    <source>
        <dbReference type="Proteomes" id="UP000183635"/>
    </source>
</evidence>
<evidence type="ECO:0000256" key="5">
    <source>
        <dbReference type="ARBA" id="ARBA00022679"/>
    </source>
</evidence>
<comment type="catalytic activity">
    <reaction evidence="1">
        <text>ATP + protein L-histidine = ADP + protein N-phospho-L-histidine.</text>
        <dbReference type="EC" id="2.7.13.3"/>
    </reaction>
</comment>
<dbReference type="AlphaFoldDB" id="A0A1I2YIT7"/>
<feature type="transmembrane region" description="Helical" evidence="11">
    <location>
        <begin position="27"/>
        <end position="50"/>
    </location>
</feature>
<evidence type="ECO:0000313" key="13">
    <source>
        <dbReference type="EMBL" id="SFH25555.1"/>
    </source>
</evidence>
<dbReference type="InterPro" id="IPR036890">
    <property type="entry name" value="HATPase_C_sf"/>
</dbReference>
<dbReference type="EC" id="2.7.13.3" evidence="3"/>
<dbReference type="InterPro" id="IPR032244">
    <property type="entry name" value="LapD_MoxY_N"/>
</dbReference>
<dbReference type="SMART" id="SM00304">
    <property type="entry name" value="HAMP"/>
    <property type="match status" value="1"/>
</dbReference>
<dbReference type="Pfam" id="PF07730">
    <property type="entry name" value="HisKA_3"/>
    <property type="match status" value="1"/>
</dbReference>
<dbReference type="InterPro" id="IPR003594">
    <property type="entry name" value="HATPase_dom"/>
</dbReference>
<dbReference type="GO" id="GO:0016020">
    <property type="term" value="C:membrane"/>
    <property type="evidence" value="ECO:0007669"/>
    <property type="project" value="UniProtKB-SubCell"/>
</dbReference>
<dbReference type="Pfam" id="PF02518">
    <property type="entry name" value="HATPase_c"/>
    <property type="match status" value="1"/>
</dbReference>
<evidence type="ECO:0000259" key="12">
    <source>
        <dbReference type="PROSITE" id="PS50885"/>
    </source>
</evidence>
<dbReference type="GO" id="GO:0000155">
    <property type="term" value="F:phosphorelay sensor kinase activity"/>
    <property type="evidence" value="ECO:0007669"/>
    <property type="project" value="InterPro"/>
</dbReference>
<dbReference type="InterPro" id="IPR011712">
    <property type="entry name" value="Sig_transdc_His_kin_sub3_dim/P"/>
</dbReference>
<dbReference type="PANTHER" id="PTHR24421:SF10">
    <property type="entry name" value="NITRATE_NITRITE SENSOR PROTEIN NARQ"/>
    <property type="match status" value="1"/>
</dbReference>
<dbReference type="InterPro" id="IPR003660">
    <property type="entry name" value="HAMP_dom"/>
</dbReference>
<dbReference type="InterPro" id="IPR050482">
    <property type="entry name" value="Sensor_HK_TwoCompSys"/>
</dbReference>
<dbReference type="Gene3D" id="3.30.565.10">
    <property type="entry name" value="Histidine kinase-like ATPase, C-terminal domain"/>
    <property type="match status" value="1"/>
</dbReference>
<keyword evidence="7 13" id="KW-0418">Kinase</keyword>
<dbReference type="Gene3D" id="1.20.5.1930">
    <property type="match status" value="1"/>
</dbReference>
<evidence type="ECO:0000256" key="2">
    <source>
        <dbReference type="ARBA" id="ARBA00004370"/>
    </source>
</evidence>
<dbReference type="PROSITE" id="PS50885">
    <property type="entry name" value="HAMP"/>
    <property type="match status" value="1"/>
</dbReference>
<evidence type="ECO:0000256" key="10">
    <source>
        <dbReference type="SAM" id="MobiDB-lite"/>
    </source>
</evidence>
<keyword evidence="14" id="KW-1185">Reference proteome</keyword>
<keyword evidence="11" id="KW-1133">Transmembrane helix</keyword>
<evidence type="ECO:0000256" key="7">
    <source>
        <dbReference type="ARBA" id="ARBA00022777"/>
    </source>
</evidence>
<keyword evidence="5" id="KW-0808">Transferase</keyword>
<protein>
    <recommendedName>
        <fullName evidence="3">histidine kinase</fullName>
        <ecNumber evidence="3">2.7.13.3</ecNumber>
    </recommendedName>
</protein>
<reference evidence="13 14" key="1">
    <citation type="submission" date="2016-10" db="EMBL/GenBank/DDBJ databases">
        <authorList>
            <person name="de Groot N.N."/>
        </authorList>
    </citation>
    <scope>NUCLEOTIDE SEQUENCE [LARGE SCALE GENOMIC DNA]</scope>
    <source>
        <strain evidence="13 14">DSM 8537</strain>
    </source>
</reference>
<organism evidence="13 14">
    <name type="scientific">Paracoccus aminovorans</name>
    <dbReference type="NCBI Taxonomy" id="34004"/>
    <lineage>
        <taxon>Bacteria</taxon>
        <taxon>Pseudomonadati</taxon>
        <taxon>Pseudomonadota</taxon>
        <taxon>Alphaproteobacteria</taxon>
        <taxon>Rhodobacterales</taxon>
        <taxon>Paracoccaceae</taxon>
        <taxon>Paracoccus</taxon>
    </lineage>
</organism>
<evidence type="ECO:0000256" key="11">
    <source>
        <dbReference type="SAM" id="Phobius"/>
    </source>
</evidence>
<dbReference type="Pfam" id="PF00672">
    <property type="entry name" value="HAMP"/>
    <property type="match status" value="1"/>
</dbReference>
<keyword evidence="9" id="KW-0902">Two-component regulatory system</keyword>
<feature type="region of interest" description="Disordered" evidence="10">
    <location>
        <begin position="413"/>
        <end position="474"/>
    </location>
</feature>
<proteinExistence type="predicted"/>
<accession>A0A1I2YIT7</accession>
<evidence type="ECO:0000256" key="4">
    <source>
        <dbReference type="ARBA" id="ARBA00022553"/>
    </source>
</evidence>
<dbReference type="SUPFAM" id="SSF55874">
    <property type="entry name" value="ATPase domain of HSP90 chaperone/DNA topoisomerase II/histidine kinase"/>
    <property type="match status" value="1"/>
</dbReference>
<evidence type="ECO:0000256" key="1">
    <source>
        <dbReference type="ARBA" id="ARBA00000085"/>
    </source>
</evidence>
<dbReference type="STRING" id="34004.SAMN04488021_104105"/>
<dbReference type="Proteomes" id="UP000183635">
    <property type="component" value="Unassembled WGS sequence"/>
</dbReference>
<dbReference type="GO" id="GO:0005524">
    <property type="term" value="F:ATP binding"/>
    <property type="evidence" value="ECO:0007669"/>
    <property type="project" value="UniProtKB-KW"/>
</dbReference>
<evidence type="ECO:0000256" key="3">
    <source>
        <dbReference type="ARBA" id="ARBA00012438"/>
    </source>
</evidence>
<dbReference type="Gene3D" id="6.10.340.10">
    <property type="match status" value="1"/>
</dbReference>
<dbReference type="GO" id="GO:0046983">
    <property type="term" value="F:protein dimerization activity"/>
    <property type="evidence" value="ECO:0007669"/>
    <property type="project" value="InterPro"/>
</dbReference>
<keyword evidence="4" id="KW-0597">Phosphoprotein</keyword>
<name>A0A1I2YIT7_9RHOB</name>
<feature type="compositionally biased region" description="Gly residues" evidence="10">
    <location>
        <begin position="423"/>
        <end position="432"/>
    </location>
</feature>
<keyword evidence="6" id="KW-0547">Nucleotide-binding</keyword>
<dbReference type="SMART" id="SM00387">
    <property type="entry name" value="HATPase_c"/>
    <property type="match status" value="1"/>
</dbReference>